<dbReference type="EMBL" id="JASBNA010000001">
    <property type="protein sequence ID" value="KAK7695785.1"/>
    <property type="molecule type" value="Genomic_DNA"/>
</dbReference>
<comment type="catalytic activity">
    <reaction evidence="7">
        <text>L-threonyl-[protein] + ATP = O-phospho-L-threonyl-[protein] + ADP + H(+)</text>
        <dbReference type="Rhea" id="RHEA:46608"/>
        <dbReference type="Rhea" id="RHEA-COMP:11060"/>
        <dbReference type="Rhea" id="RHEA-COMP:11605"/>
        <dbReference type="ChEBI" id="CHEBI:15378"/>
        <dbReference type="ChEBI" id="CHEBI:30013"/>
        <dbReference type="ChEBI" id="CHEBI:30616"/>
        <dbReference type="ChEBI" id="CHEBI:61977"/>
        <dbReference type="ChEBI" id="CHEBI:456216"/>
        <dbReference type="EC" id="2.7.11.1"/>
    </reaction>
</comment>
<comment type="catalytic activity">
    <reaction evidence="8">
        <text>L-seryl-[protein] + ATP = O-phospho-L-seryl-[protein] + ADP + H(+)</text>
        <dbReference type="Rhea" id="RHEA:17989"/>
        <dbReference type="Rhea" id="RHEA-COMP:9863"/>
        <dbReference type="Rhea" id="RHEA-COMP:11604"/>
        <dbReference type="ChEBI" id="CHEBI:15378"/>
        <dbReference type="ChEBI" id="CHEBI:29999"/>
        <dbReference type="ChEBI" id="CHEBI:30616"/>
        <dbReference type="ChEBI" id="CHEBI:83421"/>
        <dbReference type="ChEBI" id="CHEBI:456216"/>
        <dbReference type="EC" id="2.7.11.1"/>
    </reaction>
</comment>
<comment type="similarity">
    <text evidence="10">Belongs to the protein kinase superfamily.</text>
</comment>
<accession>A0AAW0GZQ4</accession>
<keyword evidence="14" id="KW-1185">Reference proteome</keyword>
<evidence type="ECO:0000256" key="5">
    <source>
        <dbReference type="ARBA" id="ARBA00022777"/>
    </source>
</evidence>
<dbReference type="AlphaFoldDB" id="A0AAW0GZQ4"/>
<keyword evidence="6 9" id="KW-0067">ATP-binding</keyword>
<evidence type="ECO:0000256" key="4">
    <source>
        <dbReference type="ARBA" id="ARBA00022741"/>
    </source>
</evidence>
<keyword evidence="3" id="KW-0808">Transferase</keyword>
<dbReference type="SUPFAM" id="SSF56112">
    <property type="entry name" value="Protein kinase-like (PK-like)"/>
    <property type="match status" value="1"/>
</dbReference>
<evidence type="ECO:0000256" key="6">
    <source>
        <dbReference type="ARBA" id="ARBA00022840"/>
    </source>
</evidence>
<reference evidence="13 14" key="1">
    <citation type="submission" date="2022-09" db="EMBL/GenBank/DDBJ databases">
        <authorList>
            <person name="Palmer J.M."/>
        </authorList>
    </citation>
    <scope>NUCLEOTIDE SEQUENCE [LARGE SCALE GENOMIC DNA]</scope>
    <source>
        <strain evidence="13 14">DSM 7382</strain>
    </source>
</reference>
<feature type="domain" description="Protein kinase" evidence="12">
    <location>
        <begin position="23"/>
        <end position="293"/>
    </location>
</feature>
<evidence type="ECO:0000256" key="1">
    <source>
        <dbReference type="ARBA" id="ARBA00012513"/>
    </source>
</evidence>
<dbReference type="GO" id="GO:0004674">
    <property type="term" value="F:protein serine/threonine kinase activity"/>
    <property type="evidence" value="ECO:0007669"/>
    <property type="project" value="UniProtKB-KW"/>
</dbReference>
<dbReference type="GO" id="GO:0005737">
    <property type="term" value="C:cytoplasm"/>
    <property type="evidence" value="ECO:0007669"/>
    <property type="project" value="TreeGrafter"/>
</dbReference>
<evidence type="ECO:0000259" key="12">
    <source>
        <dbReference type="PROSITE" id="PS50011"/>
    </source>
</evidence>
<feature type="compositionally biased region" description="Polar residues" evidence="11">
    <location>
        <begin position="378"/>
        <end position="389"/>
    </location>
</feature>
<proteinExistence type="inferred from homology"/>
<dbReference type="Proteomes" id="UP001385951">
    <property type="component" value="Unassembled WGS sequence"/>
</dbReference>
<evidence type="ECO:0000313" key="13">
    <source>
        <dbReference type="EMBL" id="KAK7695785.1"/>
    </source>
</evidence>
<protein>
    <recommendedName>
        <fullName evidence="1">non-specific serine/threonine protein kinase</fullName>
        <ecNumber evidence="1">2.7.11.1</ecNumber>
    </recommendedName>
</protein>
<dbReference type="GO" id="GO:0005634">
    <property type="term" value="C:nucleus"/>
    <property type="evidence" value="ECO:0007669"/>
    <property type="project" value="TreeGrafter"/>
</dbReference>
<name>A0AAW0GZQ4_9APHY</name>
<keyword evidence="4 9" id="KW-0547">Nucleotide-binding</keyword>
<gene>
    <name evidence="13" type="ORF">QCA50_000422</name>
</gene>
<dbReference type="Pfam" id="PF00069">
    <property type="entry name" value="Pkinase"/>
    <property type="match status" value="1"/>
</dbReference>
<keyword evidence="5" id="KW-0418">Kinase</keyword>
<keyword evidence="2 10" id="KW-0723">Serine/threonine-protein kinase</keyword>
<comment type="caution">
    <text evidence="13">The sequence shown here is derived from an EMBL/GenBank/DDBJ whole genome shotgun (WGS) entry which is preliminary data.</text>
</comment>
<dbReference type="EC" id="2.7.11.1" evidence="1"/>
<sequence length="455" mass="49939">MVHLSSILPNFVGHRISSGELRYQLLESIGSGAYGVVYLAQDLTSPVSDPRFYAIKCLLRHPNDSDLAKSQEREINLHALSSHHPNVVTLHHVIVDEHYVYFVMDYYSGGDLFGAIMDKGVYVGNDTAVKKTFVQLIDAVEACHVQGIYHRDLKPENILCSANHHQVYLGDFGLASQTESSNTFGCGSSFYMSPECLGVITWRAPYSPRNSDVWSLGVILCNMLTGRNPWHVASPEDRGFAEFLRSGASFLRKALPISRSASRLLTRIFEPDPSVRYTLRELRVAIQAIDTFFPTPDPSNYPHPGPTSVPQLPQLPPADPSMENIILTAPVSIPVPPAAIVRPEPTVDIVVTPFVNQTPDCSPFDVLGAQCVPLLLSQHGSSRSGSPTESRGPPTPVSAVHNPVIVRMSDLVLSSQENTTKSRSSFSKQVLTLTSSGSKLVQRFVDVVNKVKIRT</sequence>
<feature type="binding site" evidence="9">
    <location>
        <position position="56"/>
    </location>
    <ligand>
        <name>ATP</name>
        <dbReference type="ChEBI" id="CHEBI:30616"/>
    </ligand>
</feature>
<evidence type="ECO:0000256" key="7">
    <source>
        <dbReference type="ARBA" id="ARBA00047899"/>
    </source>
</evidence>
<dbReference type="PANTHER" id="PTHR43895">
    <property type="entry name" value="CALCIUM/CALMODULIN-DEPENDENT PROTEIN KINASE KINASE-RELATED"/>
    <property type="match status" value="1"/>
</dbReference>
<dbReference type="Gene3D" id="1.10.510.10">
    <property type="entry name" value="Transferase(Phosphotransferase) domain 1"/>
    <property type="match status" value="1"/>
</dbReference>
<dbReference type="PROSITE" id="PS00107">
    <property type="entry name" value="PROTEIN_KINASE_ATP"/>
    <property type="match status" value="1"/>
</dbReference>
<dbReference type="PROSITE" id="PS50011">
    <property type="entry name" value="PROTEIN_KINASE_DOM"/>
    <property type="match status" value="1"/>
</dbReference>
<organism evidence="13 14">
    <name type="scientific">Cerrena zonata</name>
    <dbReference type="NCBI Taxonomy" id="2478898"/>
    <lineage>
        <taxon>Eukaryota</taxon>
        <taxon>Fungi</taxon>
        <taxon>Dikarya</taxon>
        <taxon>Basidiomycota</taxon>
        <taxon>Agaricomycotina</taxon>
        <taxon>Agaricomycetes</taxon>
        <taxon>Polyporales</taxon>
        <taxon>Cerrenaceae</taxon>
        <taxon>Cerrena</taxon>
    </lineage>
</organism>
<evidence type="ECO:0000313" key="14">
    <source>
        <dbReference type="Proteomes" id="UP001385951"/>
    </source>
</evidence>
<dbReference type="InterPro" id="IPR011009">
    <property type="entry name" value="Kinase-like_dom_sf"/>
</dbReference>
<evidence type="ECO:0000256" key="11">
    <source>
        <dbReference type="SAM" id="MobiDB-lite"/>
    </source>
</evidence>
<evidence type="ECO:0000256" key="3">
    <source>
        <dbReference type="ARBA" id="ARBA00022679"/>
    </source>
</evidence>
<dbReference type="GO" id="GO:0007095">
    <property type="term" value="P:mitotic G2 DNA damage checkpoint signaling"/>
    <property type="evidence" value="ECO:0007669"/>
    <property type="project" value="TreeGrafter"/>
</dbReference>
<feature type="region of interest" description="Disordered" evidence="11">
    <location>
        <begin position="378"/>
        <end position="400"/>
    </location>
</feature>
<evidence type="ECO:0000256" key="2">
    <source>
        <dbReference type="ARBA" id="ARBA00022527"/>
    </source>
</evidence>
<evidence type="ECO:0000256" key="10">
    <source>
        <dbReference type="RuleBase" id="RU000304"/>
    </source>
</evidence>
<dbReference type="GO" id="GO:0035861">
    <property type="term" value="C:site of double-strand break"/>
    <property type="evidence" value="ECO:0007669"/>
    <property type="project" value="TreeGrafter"/>
</dbReference>
<evidence type="ECO:0000256" key="9">
    <source>
        <dbReference type="PROSITE-ProRule" id="PRU10141"/>
    </source>
</evidence>
<dbReference type="PROSITE" id="PS00108">
    <property type="entry name" value="PROTEIN_KINASE_ST"/>
    <property type="match status" value="1"/>
</dbReference>
<dbReference type="PANTHER" id="PTHR43895:SF32">
    <property type="entry name" value="SERINE_THREONINE-PROTEIN KINASE CHK1"/>
    <property type="match status" value="1"/>
</dbReference>
<dbReference type="InterPro" id="IPR008271">
    <property type="entry name" value="Ser/Thr_kinase_AS"/>
</dbReference>
<dbReference type="InterPro" id="IPR017441">
    <property type="entry name" value="Protein_kinase_ATP_BS"/>
</dbReference>
<dbReference type="InterPro" id="IPR000719">
    <property type="entry name" value="Prot_kinase_dom"/>
</dbReference>
<dbReference type="SMART" id="SM00220">
    <property type="entry name" value="S_TKc"/>
    <property type="match status" value="1"/>
</dbReference>
<dbReference type="GO" id="GO:0005524">
    <property type="term" value="F:ATP binding"/>
    <property type="evidence" value="ECO:0007669"/>
    <property type="project" value="UniProtKB-UniRule"/>
</dbReference>
<evidence type="ECO:0000256" key="8">
    <source>
        <dbReference type="ARBA" id="ARBA00048679"/>
    </source>
</evidence>